<dbReference type="InterPro" id="IPR015424">
    <property type="entry name" value="PyrdxlP-dep_Trfase"/>
</dbReference>
<evidence type="ECO:0000313" key="7">
    <source>
        <dbReference type="EMBL" id="HHF53235.1"/>
    </source>
</evidence>
<dbReference type="GO" id="GO:0030170">
    <property type="term" value="F:pyridoxal phosphate binding"/>
    <property type="evidence" value="ECO:0007669"/>
    <property type="project" value="InterPro"/>
</dbReference>
<protein>
    <submittedName>
        <fullName evidence="7">Pyridoxal phosphate-dependent aminotransferase</fullName>
    </submittedName>
</protein>
<dbReference type="GO" id="GO:0006520">
    <property type="term" value="P:amino acid metabolic process"/>
    <property type="evidence" value="ECO:0007669"/>
    <property type="project" value="InterPro"/>
</dbReference>
<dbReference type="Gene3D" id="3.40.640.10">
    <property type="entry name" value="Type I PLP-dependent aspartate aminotransferase-like (Major domain)"/>
    <property type="match status" value="1"/>
</dbReference>
<dbReference type="CDD" id="cd00609">
    <property type="entry name" value="AAT_like"/>
    <property type="match status" value="1"/>
</dbReference>
<gene>
    <name evidence="7" type="ORF">ENL43_02585</name>
</gene>
<comment type="caution">
    <text evidence="7">The sequence shown here is derived from an EMBL/GenBank/DDBJ whole genome shotgun (WGS) entry which is preliminary data.</text>
</comment>
<evidence type="ECO:0000256" key="4">
    <source>
        <dbReference type="ARBA" id="ARBA00022679"/>
    </source>
</evidence>
<comment type="cofactor">
    <cofactor evidence="1">
        <name>pyridoxal 5'-phosphate</name>
        <dbReference type="ChEBI" id="CHEBI:597326"/>
    </cofactor>
</comment>
<dbReference type="SUPFAM" id="SSF53383">
    <property type="entry name" value="PLP-dependent transferases"/>
    <property type="match status" value="1"/>
</dbReference>
<evidence type="ECO:0000256" key="3">
    <source>
        <dbReference type="ARBA" id="ARBA00022576"/>
    </source>
</evidence>
<evidence type="ECO:0000256" key="2">
    <source>
        <dbReference type="ARBA" id="ARBA00007441"/>
    </source>
</evidence>
<dbReference type="EMBL" id="DRTX01000134">
    <property type="protein sequence ID" value="HHF53235.1"/>
    <property type="molecule type" value="Genomic_DNA"/>
</dbReference>
<dbReference type="InterPro" id="IPR004839">
    <property type="entry name" value="Aminotransferase_I/II_large"/>
</dbReference>
<dbReference type="Proteomes" id="UP000886050">
    <property type="component" value="Unassembled WGS sequence"/>
</dbReference>
<dbReference type="AlphaFoldDB" id="A0A7V5LTF0"/>
<comment type="similarity">
    <text evidence="2">Belongs to the class-I pyridoxal-phosphate-dependent aminotransferase family.</text>
</comment>
<evidence type="ECO:0000259" key="6">
    <source>
        <dbReference type="Pfam" id="PF00155"/>
    </source>
</evidence>
<dbReference type="PANTHER" id="PTHR46383">
    <property type="entry name" value="ASPARTATE AMINOTRANSFERASE"/>
    <property type="match status" value="1"/>
</dbReference>
<dbReference type="Gene3D" id="3.90.1150.10">
    <property type="entry name" value="Aspartate Aminotransferase, domain 1"/>
    <property type="match status" value="1"/>
</dbReference>
<dbReference type="InterPro" id="IPR015421">
    <property type="entry name" value="PyrdxlP-dep_Trfase_major"/>
</dbReference>
<accession>A0A7V5LTF0</accession>
<evidence type="ECO:0000256" key="1">
    <source>
        <dbReference type="ARBA" id="ARBA00001933"/>
    </source>
</evidence>
<dbReference type="Pfam" id="PF00155">
    <property type="entry name" value="Aminotran_1_2"/>
    <property type="match status" value="1"/>
</dbReference>
<keyword evidence="5" id="KW-0663">Pyridoxal phosphate</keyword>
<dbReference type="PANTHER" id="PTHR46383:SF1">
    <property type="entry name" value="ASPARTATE AMINOTRANSFERASE"/>
    <property type="match status" value="1"/>
</dbReference>
<dbReference type="InterPro" id="IPR015422">
    <property type="entry name" value="PyrdxlP-dep_Trfase_small"/>
</dbReference>
<evidence type="ECO:0000256" key="5">
    <source>
        <dbReference type="ARBA" id="ARBA00022898"/>
    </source>
</evidence>
<organism evidence="7">
    <name type="scientific">candidate division WOR-3 bacterium</name>
    <dbReference type="NCBI Taxonomy" id="2052148"/>
    <lineage>
        <taxon>Bacteria</taxon>
        <taxon>Bacteria division WOR-3</taxon>
    </lineage>
</organism>
<sequence length="402" mass="45685">MIKDKKVVESQVCQRLTESASFSVLATAKRMERSGKEVLHLEIGEPDFSPPPAVKEAVYDSIEKGETHYTTPQGIRELRERIARYETEFRGVEIDPDRVIITPGAKPIILFTLLSSIDPGEEVLYPDPGYLSYKSLITFVGGVPVPYHLKKNDGFSIDFEHLSKKINKNTAAIIVNSPSNPTGSVLKEKELKRLLEIARERELLVISDEVYSRIIYDNMSHISIFKFVTENDKVVLIDAFSKTYAMTGFRLGYGILPDELVRPIVKLIQNSFSCVPQFIQRGGIAAIVAGQEYVKTMVREFERRRDRIYKLLKEIDEIQVYKPEGAFYFFPEIRIDIPSAAAFAQYLLENFGVALLPGEAFGKQGQKHVRISFANSLEILEEAVRRFKEALVTYKKDTIFMP</sequence>
<dbReference type="InterPro" id="IPR050596">
    <property type="entry name" value="AspAT/PAT-like"/>
</dbReference>
<keyword evidence="3 7" id="KW-0032">Aminotransferase</keyword>
<keyword evidence="4" id="KW-0808">Transferase</keyword>
<dbReference type="GO" id="GO:0008483">
    <property type="term" value="F:transaminase activity"/>
    <property type="evidence" value="ECO:0007669"/>
    <property type="project" value="UniProtKB-KW"/>
</dbReference>
<feature type="domain" description="Aminotransferase class I/classII large" evidence="6">
    <location>
        <begin position="37"/>
        <end position="386"/>
    </location>
</feature>
<proteinExistence type="inferred from homology"/>
<reference evidence="7" key="1">
    <citation type="journal article" date="2020" name="mSystems">
        <title>Genome- and Community-Level Interaction Insights into Carbon Utilization and Element Cycling Functions of Hydrothermarchaeota in Hydrothermal Sediment.</title>
        <authorList>
            <person name="Zhou Z."/>
            <person name="Liu Y."/>
            <person name="Xu W."/>
            <person name="Pan J."/>
            <person name="Luo Z.H."/>
            <person name="Li M."/>
        </authorList>
    </citation>
    <scope>NUCLEOTIDE SEQUENCE [LARGE SCALE GENOMIC DNA]</scope>
    <source>
        <strain evidence="7">HyVt-96</strain>
    </source>
</reference>
<name>A0A7V5LTF0_UNCW3</name>